<evidence type="ECO:0000313" key="5">
    <source>
        <dbReference type="RefSeq" id="XP_019089655.1"/>
    </source>
</evidence>
<feature type="compositionally biased region" description="Low complexity" evidence="1">
    <location>
        <begin position="128"/>
        <end position="137"/>
    </location>
</feature>
<sequence length="506" mass="55641">MEYADPYSDDELWCEEYQGSDPEQKATEDEPWNDEHTGADPEPATTENASWYQEDFEEGSELEEHEHGSPDCYWPSMSRATRYNKPRSNRYDDSDNDDLGSYYTPSAYHREPRKEYSSCTRAIPTFPSHASSSKSSACRTRNQGLPSWSPRATPINPSSRDRDKAKASIVVSRTKSREQTARKPAQSPGAPNFTDELISIRSELQHLGEMLGQAARSYTQGESSRHQHSALVTVPTPVPRVLHQPEQGDLTRNKPNTDLIENAAPTTQANRTLSLGRDFDRQVCPEEVINSGGIVEKPAEPPDRQVLTLGGPSSGHYADHGKLFTALDRGLTDTRPPRPEPTIVRESLPRTRTEPSTEVQGDSGRAIEVISGNHSVMGSSKLARPPEMAIDGSFHSVLSMTTSSSKLQLGVAYTVPSFSTLSAKAVTAQGHMAMYLSNFGADQTYVWHPGESQQATTVHEGIRATSAAGLTGEVLSFSLKALLFPFDPGKLNRGWPFDAADLGFPF</sequence>
<accession>A0ABM1QSB6</accession>
<feature type="compositionally biased region" description="Basic and acidic residues" evidence="1">
    <location>
        <begin position="22"/>
        <end position="39"/>
    </location>
</feature>
<feature type="region of interest" description="Disordered" evidence="1">
    <location>
        <begin position="1"/>
        <end position="193"/>
    </location>
</feature>
<gene>
    <name evidence="3 4 5" type="primary">LOC104730781</name>
</gene>
<evidence type="ECO:0000313" key="4">
    <source>
        <dbReference type="RefSeq" id="XP_019089654.1"/>
    </source>
</evidence>
<name>A0ABM1QSB6_CAMSA</name>
<protein>
    <submittedName>
        <fullName evidence="3 4">Uncharacterized protein LOC104730781 isoform X1</fullName>
    </submittedName>
</protein>
<dbReference type="Proteomes" id="UP000694864">
    <property type="component" value="Chromosome 12"/>
</dbReference>
<proteinExistence type="predicted"/>
<dbReference type="RefSeq" id="XP_019089653.1">
    <property type="nucleotide sequence ID" value="XM_019234108.1"/>
</dbReference>
<evidence type="ECO:0000313" key="3">
    <source>
        <dbReference type="RefSeq" id="XP_019089653.1"/>
    </source>
</evidence>
<dbReference type="GeneID" id="104730781"/>
<evidence type="ECO:0000313" key="2">
    <source>
        <dbReference type="Proteomes" id="UP000694864"/>
    </source>
</evidence>
<evidence type="ECO:0000256" key="1">
    <source>
        <dbReference type="SAM" id="MobiDB-lite"/>
    </source>
</evidence>
<dbReference type="RefSeq" id="XP_019089655.1">
    <property type="nucleotide sequence ID" value="XM_019234110.1"/>
</dbReference>
<feature type="region of interest" description="Disordered" evidence="1">
    <location>
        <begin position="329"/>
        <end position="362"/>
    </location>
</feature>
<dbReference type="RefSeq" id="XP_019089654.1">
    <property type="nucleotide sequence ID" value="XM_019234109.1"/>
</dbReference>
<organism evidence="2 4">
    <name type="scientific">Camelina sativa</name>
    <name type="common">False flax</name>
    <name type="synonym">Myagrum sativum</name>
    <dbReference type="NCBI Taxonomy" id="90675"/>
    <lineage>
        <taxon>Eukaryota</taxon>
        <taxon>Viridiplantae</taxon>
        <taxon>Streptophyta</taxon>
        <taxon>Embryophyta</taxon>
        <taxon>Tracheophyta</taxon>
        <taxon>Spermatophyta</taxon>
        <taxon>Magnoliopsida</taxon>
        <taxon>eudicotyledons</taxon>
        <taxon>Gunneridae</taxon>
        <taxon>Pentapetalae</taxon>
        <taxon>rosids</taxon>
        <taxon>malvids</taxon>
        <taxon>Brassicales</taxon>
        <taxon>Brassicaceae</taxon>
        <taxon>Camelineae</taxon>
        <taxon>Camelina</taxon>
    </lineage>
</organism>
<reference evidence="2" key="2">
    <citation type="journal article" date="2014" name="Nat. Commun.">
        <title>The emerging biofuel crop Camelina sativa retains a highly undifferentiated hexaploid genome structure.</title>
        <authorList>
            <person name="Kagale S."/>
            <person name="Koh C."/>
            <person name="Nixon J."/>
            <person name="Bollina V."/>
            <person name="Clarke W.E."/>
            <person name="Tuteja R."/>
            <person name="Spillane C."/>
            <person name="Robinson S.J."/>
            <person name="Links M.G."/>
            <person name="Clarke C."/>
            <person name="Higgins E.E."/>
            <person name="Huebert T."/>
            <person name="Sharpe A.G."/>
            <person name="Parkin I.A."/>
        </authorList>
    </citation>
    <scope>NUCLEOTIDE SEQUENCE [LARGE SCALE GENOMIC DNA]</scope>
    <source>
        <strain evidence="2">r\DH55</strain>
    </source>
</reference>
<keyword evidence="2" id="KW-1185">Reference proteome</keyword>
<reference evidence="2" key="1">
    <citation type="journal article" date="1997" name="Nucleic Acids Res.">
        <title>tRNAscan-SE: a program for improved detection of transfer RNA genes in genomic sequence.</title>
        <authorList>
            <person name="Lowe T.M."/>
            <person name="Eddy S.R."/>
        </authorList>
    </citation>
    <scope>NUCLEOTIDE SEQUENCE [LARGE SCALE GENOMIC DNA]</scope>
    <source>
        <strain evidence="2">r\DH55</strain>
    </source>
</reference>
<reference evidence="3 4" key="3">
    <citation type="submission" date="2025-05" db="UniProtKB">
        <authorList>
            <consortium name="RefSeq"/>
        </authorList>
    </citation>
    <scope>IDENTIFICATION</scope>
    <source>
        <tissue evidence="3 4">Leaf</tissue>
    </source>
</reference>